<evidence type="ECO:0000313" key="3">
    <source>
        <dbReference type="Proteomes" id="UP001519460"/>
    </source>
</evidence>
<sequence length="143" mass="15858">MAMNYDGMNGSDMDTSDSRKRPLDGDVDNGVTKRSNQGGVGLFFSLFYAFRKRFGTYGCLLSAKMAAQRAAGTSPLAVKKFLEFDTAHSESDTYVIYRRTGITTSRLCKLICFPERFSKAPLIQAIQEQGKEVGMADCRTSEH</sequence>
<dbReference type="Proteomes" id="UP001519460">
    <property type="component" value="Unassembled WGS sequence"/>
</dbReference>
<gene>
    <name evidence="2" type="ORF">BaRGS_00026539</name>
</gene>
<protein>
    <submittedName>
        <fullName evidence="2">Uncharacterized protein</fullName>
    </submittedName>
</protein>
<reference evidence="2 3" key="1">
    <citation type="journal article" date="2023" name="Sci. Data">
        <title>Genome assembly of the Korean intertidal mud-creeper Batillaria attramentaria.</title>
        <authorList>
            <person name="Patra A.K."/>
            <person name="Ho P.T."/>
            <person name="Jun S."/>
            <person name="Lee S.J."/>
            <person name="Kim Y."/>
            <person name="Won Y.J."/>
        </authorList>
    </citation>
    <scope>NUCLEOTIDE SEQUENCE [LARGE SCALE GENOMIC DNA]</scope>
    <source>
        <strain evidence="2">Wonlab-2016</strain>
    </source>
</reference>
<comment type="caution">
    <text evidence="2">The sequence shown here is derived from an EMBL/GenBank/DDBJ whole genome shotgun (WGS) entry which is preliminary data.</text>
</comment>
<dbReference type="AlphaFoldDB" id="A0ABD0K5J3"/>
<evidence type="ECO:0000313" key="2">
    <source>
        <dbReference type="EMBL" id="KAK7482190.1"/>
    </source>
</evidence>
<feature type="region of interest" description="Disordered" evidence="1">
    <location>
        <begin position="1"/>
        <end position="31"/>
    </location>
</feature>
<proteinExistence type="predicted"/>
<organism evidence="2 3">
    <name type="scientific">Batillaria attramentaria</name>
    <dbReference type="NCBI Taxonomy" id="370345"/>
    <lineage>
        <taxon>Eukaryota</taxon>
        <taxon>Metazoa</taxon>
        <taxon>Spiralia</taxon>
        <taxon>Lophotrochozoa</taxon>
        <taxon>Mollusca</taxon>
        <taxon>Gastropoda</taxon>
        <taxon>Caenogastropoda</taxon>
        <taxon>Sorbeoconcha</taxon>
        <taxon>Cerithioidea</taxon>
        <taxon>Batillariidae</taxon>
        <taxon>Batillaria</taxon>
    </lineage>
</organism>
<accession>A0ABD0K5J3</accession>
<name>A0ABD0K5J3_9CAEN</name>
<keyword evidence="3" id="KW-1185">Reference proteome</keyword>
<dbReference type="EMBL" id="JACVVK020000249">
    <property type="protein sequence ID" value="KAK7482190.1"/>
    <property type="molecule type" value="Genomic_DNA"/>
</dbReference>
<evidence type="ECO:0000256" key="1">
    <source>
        <dbReference type="SAM" id="MobiDB-lite"/>
    </source>
</evidence>